<organism evidence="2 3">
    <name type="scientific">Yoonia vestfoldensis</name>
    <dbReference type="NCBI Taxonomy" id="245188"/>
    <lineage>
        <taxon>Bacteria</taxon>
        <taxon>Pseudomonadati</taxon>
        <taxon>Pseudomonadota</taxon>
        <taxon>Alphaproteobacteria</taxon>
        <taxon>Rhodobacterales</taxon>
        <taxon>Paracoccaceae</taxon>
        <taxon>Yoonia</taxon>
    </lineage>
</organism>
<accession>A0A1Y0EGF5</accession>
<proteinExistence type="predicted"/>
<dbReference type="PROSITE" id="PS51257">
    <property type="entry name" value="PROKAR_LIPOPROTEIN"/>
    <property type="match status" value="1"/>
</dbReference>
<keyword evidence="3" id="KW-1185">Reference proteome</keyword>
<name>A0A1Y0EGF5_9RHOB</name>
<dbReference type="KEGG" id="lvs:LOKVESSMR4R_03431"/>
<protein>
    <submittedName>
        <fullName evidence="2">LPP20 lipoprotein</fullName>
    </submittedName>
</protein>
<evidence type="ECO:0000259" key="1">
    <source>
        <dbReference type="Pfam" id="PF02169"/>
    </source>
</evidence>
<dbReference type="InterPro" id="IPR024952">
    <property type="entry name" value="LPP20-like_dom"/>
</dbReference>
<gene>
    <name evidence="2" type="ORF">LOKVESSMR4R_03431</name>
</gene>
<dbReference type="Pfam" id="PF02169">
    <property type="entry name" value="LPP20"/>
    <property type="match status" value="1"/>
</dbReference>
<feature type="domain" description="Lipoprotein LPP20-like" evidence="1">
    <location>
        <begin position="69"/>
        <end position="158"/>
    </location>
</feature>
<dbReference type="Proteomes" id="UP000195273">
    <property type="component" value="Chromosome"/>
</dbReference>
<reference evidence="2 3" key="1">
    <citation type="submission" date="2017-05" db="EMBL/GenBank/DDBJ databases">
        <title>Genome Sequence of Loktanella vestfoldensis Strain SMR4r Isolated from a Culture of the Diatom Skeletonema marinoi.</title>
        <authorList>
            <person name="Topel M."/>
            <person name="Pinder M.I.M."/>
            <person name="Johansson O.N."/>
            <person name="Kourtchenko O."/>
            <person name="Godhe A."/>
            <person name="Clarke A.K."/>
        </authorList>
    </citation>
    <scope>NUCLEOTIDE SEQUENCE [LARGE SCALE GENOMIC DNA]</scope>
    <source>
        <strain evidence="2 3">SMR4r</strain>
    </source>
</reference>
<dbReference type="EMBL" id="CP021431">
    <property type="protein sequence ID" value="ARU02703.1"/>
    <property type="molecule type" value="Genomic_DNA"/>
</dbReference>
<dbReference type="RefSeq" id="WP_237331830.1">
    <property type="nucleotide sequence ID" value="NZ_CP021431.1"/>
</dbReference>
<keyword evidence="2" id="KW-0449">Lipoprotein</keyword>
<evidence type="ECO:0000313" key="3">
    <source>
        <dbReference type="Proteomes" id="UP000195273"/>
    </source>
</evidence>
<evidence type="ECO:0000313" key="2">
    <source>
        <dbReference type="EMBL" id="ARU02703.1"/>
    </source>
</evidence>
<sequence length="170" mass="18162">MRDFALTDLIKTCAAFAIFAALGACNMNGHTSSSHAGISPAAQQVVAIENALKATDAAVAQQTVPPIIGTGYATISAQPAHNINQKRLMAIRVARLDAMRDITEQVHGLRLSAQTTVVDAVLQNDTTRAAVDGTIRGARTVRINPVGRDTYEVVLELDRDMIARILMAVR</sequence>
<dbReference type="AlphaFoldDB" id="A0A1Y0EGF5"/>